<dbReference type="Proteomes" id="UP001215598">
    <property type="component" value="Unassembled WGS sequence"/>
</dbReference>
<proteinExistence type="predicted"/>
<evidence type="ECO:0000313" key="1">
    <source>
        <dbReference type="EMBL" id="KAJ7725542.1"/>
    </source>
</evidence>
<organism evidence="1 2">
    <name type="scientific">Mycena metata</name>
    <dbReference type="NCBI Taxonomy" id="1033252"/>
    <lineage>
        <taxon>Eukaryota</taxon>
        <taxon>Fungi</taxon>
        <taxon>Dikarya</taxon>
        <taxon>Basidiomycota</taxon>
        <taxon>Agaricomycotina</taxon>
        <taxon>Agaricomycetes</taxon>
        <taxon>Agaricomycetidae</taxon>
        <taxon>Agaricales</taxon>
        <taxon>Marasmiineae</taxon>
        <taxon>Mycenaceae</taxon>
        <taxon>Mycena</taxon>
    </lineage>
</organism>
<reference evidence="1" key="1">
    <citation type="submission" date="2023-03" db="EMBL/GenBank/DDBJ databases">
        <title>Massive genome expansion in bonnet fungi (Mycena s.s.) driven by repeated elements and novel gene families across ecological guilds.</title>
        <authorList>
            <consortium name="Lawrence Berkeley National Laboratory"/>
            <person name="Harder C.B."/>
            <person name="Miyauchi S."/>
            <person name="Viragh M."/>
            <person name="Kuo A."/>
            <person name="Thoen E."/>
            <person name="Andreopoulos B."/>
            <person name="Lu D."/>
            <person name="Skrede I."/>
            <person name="Drula E."/>
            <person name="Henrissat B."/>
            <person name="Morin E."/>
            <person name="Kohler A."/>
            <person name="Barry K."/>
            <person name="LaButti K."/>
            <person name="Morin E."/>
            <person name="Salamov A."/>
            <person name="Lipzen A."/>
            <person name="Mereny Z."/>
            <person name="Hegedus B."/>
            <person name="Baldrian P."/>
            <person name="Stursova M."/>
            <person name="Weitz H."/>
            <person name="Taylor A."/>
            <person name="Grigoriev I.V."/>
            <person name="Nagy L.G."/>
            <person name="Martin F."/>
            <person name="Kauserud H."/>
        </authorList>
    </citation>
    <scope>NUCLEOTIDE SEQUENCE</scope>
    <source>
        <strain evidence="1">CBHHK182m</strain>
    </source>
</reference>
<comment type="caution">
    <text evidence="1">The sequence shown here is derived from an EMBL/GenBank/DDBJ whole genome shotgun (WGS) entry which is preliminary data.</text>
</comment>
<gene>
    <name evidence="1" type="ORF">B0H16DRAFT_1895060</name>
</gene>
<name>A0AAD7MP09_9AGAR</name>
<evidence type="ECO:0000313" key="2">
    <source>
        <dbReference type="Proteomes" id="UP001215598"/>
    </source>
</evidence>
<protein>
    <submittedName>
        <fullName evidence="1">Uncharacterized protein</fullName>
    </submittedName>
</protein>
<keyword evidence="2" id="KW-1185">Reference proteome</keyword>
<dbReference type="EMBL" id="JARKIB010000193">
    <property type="protein sequence ID" value="KAJ7725542.1"/>
    <property type="molecule type" value="Genomic_DNA"/>
</dbReference>
<accession>A0AAD7MP09</accession>
<sequence>MPPLPSRLPSAREGTGVAVSTSRLSKLLVTFSPAVLAWLSSRKCAPSTRLNPYGVLQCWWRNWVERSLCLLRYPPRTKFCLSDIFLKMGI</sequence>
<dbReference type="AlphaFoldDB" id="A0AAD7MP09"/>